<feature type="transmembrane region" description="Helical" evidence="1">
    <location>
        <begin position="21"/>
        <end position="45"/>
    </location>
</feature>
<feature type="transmembrane region" description="Helical" evidence="1">
    <location>
        <begin position="86"/>
        <end position="109"/>
    </location>
</feature>
<feature type="transmembrane region" description="Helical" evidence="1">
    <location>
        <begin position="287"/>
        <end position="305"/>
    </location>
</feature>
<proteinExistence type="predicted"/>
<dbReference type="AlphaFoldDB" id="A0A9X2F8Z7"/>
<feature type="transmembrane region" description="Helical" evidence="1">
    <location>
        <begin position="394"/>
        <end position="416"/>
    </location>
</feature>
<gene>
    <name evidence="2" type="ORF">NF867_13845</name>
</gene>
<keyword evidence="1" id="KW-1133">Transmembrane helix</keyword>
<reference evidence="2" key="1">
    <citation type="submission" date="2022-06" db="EMBL/GenBank/DDBJ databases">
        <title>Solitalea sp. MAHUQ-68 isolated from rhizospheric soil.</title>
        <authorList>
            <person name="Huq M.A."/>
        </authorList>
    </citation>
    <scope>NUCLEOTIDE SEQUENCE</scope>
    <source>
        <strain evidence="2">MAHUQ-68</strain>
    </source>
</reference>
<keyword evidence="1" id="KW-0472">Membrane</keyword>
<evidence type="ECO:0000256" key="1">
    <source>
        <dbReference type="SAM" id="Phobius"/>
    </source>
</evidence>
<name>A0A9X2F8Z7_9SPHI</name>
<evidence type="ECO:0000313" key="3">
    <source>
        <dbReference type="Proteomes" id="UP001155182"/>
    </source>
</evidence>
<feature type="transmembrane region" description="Helical" evidence="1">
    <location>
        <begin position="367"/>
        <end position="388"/>
    </location>
</feature>
<accession>A0A9X2F8Z7</accession>
<feature type="transmembrane region" description="Helical" evidence="1">
    <location>
        <begin position="246"/>
        <end position="266"/>
    </location>
</feature>
<sequence>MSHAVSVKTVSAKMISAHYMAGSIAYLIVCVLVLMSGNAFAGHFFHPQLLAMVHLAALGWISMIIIGTTYLLVPVILDVNLYSNKLAYFSFFSLIAGVIGLACTFYHFITGPLMQVAALLLLASIGSYCFNLWKTTTKHKAENIQADFIQTALLWLLVTAILGTLLVFNFSYAFLPEDHLHYLKLHAHIGFAGWFLLLVMGVLSKLMPMFLLSKTTNSKQLRLCWYLVNGAICGFLIDMFFNQGRLSIVCWLLGAAGISCFANFLYSVWKNRMKRKVDLPMNTTYKMLTLGLVSVIIAAVLLILNNNEVFLQLAKTYGVLFLGGFLTGLVLAQTFKILPYIIWLELFKDMAGAESIPQPADLYNKNWFNLQFTFYIPGLVLLIAGIILKSTTVISFGGMLLLLSAFFYTSNIIKLIRMNVN</sequence>
<protein>
    <recommendedName>
        <fullName evidence="4">Cbb3-type cytochrome c oxidase subunit I</fullName>
    </recommendedName>
</protein>
<keyword evidence="1" id="KW-0812">Transmembrane</keyword>
<dbReference type="RefSeq" id="WP_252588673.1">
    <property type="nucleotide sequence ID" value="NZ_JAMWYS010000050.1"/>
</dbReference>
<organism evidence="2 3">
    <name type="scientific">Solitalea agri</name>
    <dbReference type="NCBI Taxonomy" id="2953739"/>
    <lineage>
        <taxon>Bacteria</taxon>
        <taxon>Pseudomonadati</taxon>
        <taxon>Bacteroidota</taxon>
        <taxon>Sphingobacteriia</taxon>
        <taxon>Sphingobacteriales</taxon>
        <taxon>Sphingobacteriaceae</taxon>
        <taxon>Solitalea</taxon>
    </lineage>
</organism>
<feature type="transmembrane region" description="Helical" evidence="1">
    <location>
        <begin position="223"/>
        <end position="240"/>
    </location>
</feature>
<keyword evidence="3" id="KW-1185">Reference proteome</keyword>
<evidence type="ECO:0008006" key="4">
    <source>
        <dbReference type="Google" id="ProtNLM"/>
    </source>
</evidence>
<comment type="caution">
    <text evidence="2">The sequence shown here is derived from an EMBL/GenBank/DDBJ whole genome shotgun (WGS) entry which is preliminary data.</text>
</comment>
<dbReference type="EMBL" id="JAMWYS010000050">
    <property type="protein sequence ID" value="MCO4293943.1"/>
    <property type="molecule type" value="Genomic_DNA"/>
</dbReference>
<feature type="transmembrane region" description="Helical" evidence="1">
    <location>
        <begin position="115"/>
        <end position="133"/>
    </location>
</feature>
<evidence type="ECO:0000313" key="2">
    <source>
        <dbReference type="EMBL" id="MCO4293943.1"/>
    </source>
</evidence>
<feature type="transmembrane region" description="Helical" evidence="1">
    <location>
        <begin position="153"/>
        <end position="175"/>
    </location>
</feature>
<feature type="transmembrane region" description="Helical" evidence="1">
    <location>
        <begin position="187"/>
        <end position="211"/>
    </location>
</feature>
<feature type="transmembrane region" description="Helical" evidence="1">
    <location>
        <begin position="317"/>
        <end position="346"/>
    </location>
</feature>
<dbReference type="Proteomes" id="UP001155182">
    <property type="component" value="Unassembled WGS sequence"/>
</dbReference>
<dbReference type="SUPFAM" id="SSF81442">
    <property type="entry name" value="Cytochrome c oxidase subunit I-like"/>
    <property type="match status" value="1"/>
</dbReference>
<dbReference type="InterPro" id="IPR036927">
    <property type="entry name" value="Cyt_c_oxase-like_su1_sf"/>
</dbReference>
<feature type="transmembrane region" description="Helical" evidence="1">
    <location>
        <begin position="57"/>
        <end position="79"/>
    </location>
</feature>
<dbReference type="Gene3D" id="1.20.210.10">
    <property type="entry name" value="Cytochrome c oxidase-like, subunit I domain"/>
    <property type="match status" value="1"/>
</dbReference>